<comment type="caution">
    <text evidence="2">The sequence shown here is derived from an EMBL/GenBank/DDBJ whole genome shotgun (WGS) entry which is preliminary data.</text>
</comment>
<dbReference type="EMBL" id="LAZR01020822">
    <property type="protein sequence ID" value="KKL87481.1"/>
    <property type="molecule type" value="Genomic_DNA"/>
</dbReference>
<name>A0A0F9GAI8_9ZZZZ</name>
<accession>A0A0F9GAI8</accession>
<gene>
    <name evidence="2" type="ORF">LCGC14_1934240</name>
</gene>
<protein>
    <submittedName>
        <fullName evidence="2">Uncharacterized protein</fullName>
    </submittedName>
</protein>
<feature type="region of interest" description="Disordered" evidence="1">
    <location>
        <begin position="44"/>
        <end position="66"/>
    </location>
</feature>
<feature type="compositionally biased region" description="Basic and acidic residues" evidence="1">
    <location>
        <begin position="51"/>
        <end position="66"/>
    </location>
</feature>
<evidence type="ECO:0000256" key="1">
    <source>
        <dbReference type="SAM" id="MobiDB-lite"/>
    </source>
</evidence>
<reference evidence="2" key="1">
    <citation type="journal article" date="2015" name="Nature">
        <title>Complex archaea that bridge the gap between prokaryotes and eukaryotes.</title>
        <authorList>
            <person name="Spang A."/>
            <person name="Saw J.H."/>
            <person name="Jorgensen S.L."/>
            <person name="Zaremba-Niedzwiedzka K."/>
            <person name="Martijn J."/>
            <person name="Lind A.E."/>
            <person name="van Eijk R."/>
            <person name="Schleper C."/>
            <person name="Guy L."/>
            <person name="Ettema T.J."/>
        </authorList>
    </citation>
    <scope>NUCLEOTIDE SEQUENCE</scope>
</reference>
<organism evidence="2">
    <name type="scientific">marine sediment metagenome</name>
    <dbReference type="NCBI Taxonomy" id="412755"/>
    <lineage>
        <taxon>unclassified sequences</taxon>
        <taxon>metagenomes</taxon>
        <taxon>ecological metagenomes</taxon>
    </lineage>
</organism>
<evidence type="ECO:0000313" key="2">
    <source>
        <dbReference type="EMBL" id="KKL87481.1"/>
    </source>
</evidence>
<sequence>MAKRLTPLKAIREFCKDCVGGAHWVNDCGGDNNCVLFPFRKGHNPARKGMGRKDAFKPKEANESGR</sequence>
<dbReference type="AlphaFoldDB" id="A0A0F9GAI8"/>
<proteinExistence type="predicted"/>